<dbReference type="Proteomes" id="UP000031668">
    <property type="component" value="Unassembled WGS sequence"/>
</dbReference>
<evidence type="ECO:0000313" key="1">
    <source>
        <dbReference type="EMBL" id="KII73755.1"/>
    </source>
</evidence>
<dbReference type="EMBL" id="JWZT01000687">
    <property type="protein sequence ID" value="KII73755.1"/>
    <property type="molecule type" value="Genomic_DNA"/>
</dbReference>
<protein>
    <submittedName>
        <fullName evidence="1">Uncharacterized protein</fullName>
    </submittedName>
</protein>
<comment type="caution">
    <text evidence="1">The sequence shown here is derived from an EMBL/GenBank/DDBJ whole genome shotgun (WGS) entry which is preliminary data.</text>
</comment>
<name>A0A0C2NBN6_THEKT</name>
<evidence type="ECO:0000313" key="2">
    <source>
        <dbReference type="Proteomes" id="UP000031668"/>
    </source>
</evidence>
<accession>A0A0C2NBN6</accession>
<proteinExistence type="predicted"/>
<dbReference type="AlphaFoldDB" id="A0A0C2NBN6"/>
<organism evidence="1 2">
    <name type="scientific">Thelohanellus kitauei</name>
    <name type="common">Myxosporean</name>
    <dbReference type="NCBI Taxonomy" id="669202"/>
    <lineage>
        <taxon>Eukaryota</taxon>
        <taxon>Metazoa</taxon>
        <taxon>Cnidaria</taxon>
        <taxon>Myxozoa</taxon>
        <taxon>Myxosporea</taxon>
        <taxon>Bivalvulida</taxon>
        <taxon>Platysporina</taxon>
        <taxon>Myxobolidae</taxon>
        <taxon>Thelohanellus</taxon>
    </lineage>
</organism>
<keyword evidence="2" id="KW-1185">Reference proteome</keyword>
<sequence>MDESSISVNQHIDQEFMNDYIKKARSSDFLTRIDAVRNFISRACQESNQEVDTLFLAHFPDDLYHKFQELSLRDSNVEGYLAMKALCSDVFIFIFRNTNKIGDAKAILFLELFLKFIKTRDHYSVMNPSALIEAIDNCSHYTYKVLISRGYVFANELIEIKGFVNDLISALSDANYIKKLEDDRQLFLYENIQGDPLSHILTPRRPLALPVTSYVTFCFSS</sequence>
<reference evidence="1 2" key="1">
    <citation type="journal article" date="2014" name="Genome Biol. Evol.">
        <title>The genome of the myxosporean Thelohanellus kitauei shows adaptations to nutrient acquisition within its fish host.</title>
        <authorList>
            <person name="Yang Y."/>
            <person name="Xiong J."/>
            <person name="Zhou Z."/>
            <person name="Huo F."/>
            <person name="Miao W."/>
            <person name="Ran C."/>
            <person name="Liu Y."/>
            <person name="Zhang J."/>
            <person name="Feng J."/>
            <person name="Wang M."/>
            <person name="Wang M."/>
            <person name="Wang L."/>
            <person name="Yao B."/>
        </authorList>
    </citation>
    <scope>NUCLEOTIDE SEQUENCE [LARGE SCALE GENOMIC DNA]</scope>
    <source>
        <strain evidence="1">Wuqing</strain>
    </source>
</reference>
<gene>
    <name evidence="1" type="ORF">RF11_07225</name>
</gene>